<organism evidence="2 3">
    <name type="scientific">Cuscuta europaea</name>
    <name type="common">European dodder</name>
    <dbReference type="NCBI Taxonomy" id="41803"/>
    <lineage>
        <taxon>Eukaryota</taxon>
        <taxon>Viridiplantae</taxon>
        <taxon>Streptophyta</taxon>
        <taxon>Embryophyta</taxon>
        <taxon>Tracheophyta</taxon>
        <taxon>Spermatophyta</taxon>
        <taxon>Magnoliopsida</taxon>
        <taxon>eudicotyledons</taxon>
        <taxon>Gunneridae</taxon>
        <taxon>Pentapetalae</taxon>
        <taxon>asterids</taxon>
        <taxon>lamiids</taxon>
        <taxon>Solanales</taxon>
        <taxon>Convolvulaceae</taxon>
        <taxon>Cuscuteae</taxon>
        <taxon>Cuscuta</taxon>
        <taxon>Cuscuta subgen. Cuscuta</taxon>
    </lineage>
</organism>
<dbReference type="GO" id="GO:0010073">
    <property type="term" value="P:meristem maintenance"/>
    <property type="evidence" value="ECO:0007669"/>
    <property type="project" value="InterPro"/>
</dbReference>
<evidence type="ECO:0000259" key="1">
    <source>
        <dbReference type="Pfam" id="PF10536"/>
    </source>
</evidence>
<evidence type="ECO:0000313" key="3">
    <source>
        <dbReference type="Proteomes" id="UP001152484"/>
    </source>
</evidence>
<dbReference type="EMBL" id="CAMAPE010000010">
    <property type="protein sequence ID" value="CAH9078269.1"/>
    <property type="molecule type" value="Genomic_DNA"/>
</dbReference>
<dbReference type="PANTHER" id="PTHR46033:SF8">
    <property type="entry name" value="PROTEIN MAINTENANCE OF MERISTEMS-LIKE"/>
    <property type="match status" value="1"/>
</dbReference>
<comment type="caution">
    <text evidence="2">The sequence shown here is derived from an EMBL/GenBank/DDBJ whole genome shotgun (WGS) entry which is preliminary data.</text>
</comment>
<sequence>MGLMENHFMMSLHIFLDHIIDEWVFADLCRTSSTSGLDFYRDAFDRMSDDQITWMPYTAQMLEELPPTGREHYAIWRARVSLICFDIVELHLPGRVMRQFGYEQVIPAPVNTFVDLHKLDRRGKPTEDWSLRHARYLAIWDRRAGIVVTGTSTFVPSVYAEYMRWYYNITRVFVSLSFRLPTHHCNPNSMALHLTMSVLIIIKV</sequence>
<dbReference type="InterPro" id="IPR044824">
    <property type="entry name" value="MAIN-like"/>
</dbReference>
<dbReference type="AlphaFoldDB" id="A0A9P0YWJ1"/>
<evidence type="ECO:0000313" key="2">
    <source>
        <dbReference type="EMBL" id="CAH9078269.1"/>
    </source>
</evidence>
<name>A0A9P0YWJ1_CUSEU</name>
<reference evidence="2" key="1">
    <citation type="submission" date="2022-07" db="EMBL/GenBank/DDBJ databases">
        <authorList>
            <person name="Macas J."/>
            <person name="Novak P."/>
            <person name="Neumann P."/>
        </authorList>
    </citation>
    <scope>NUCLEOTIDE SEQUENCE</scope>
</reference>
<feature type="non-terminal residue" evidence="2">
    <location>
        <position position="204"/>
    </location>
</feature>
<dbReference type="Proteomes" id="UP001152484">
    <property type="component" value="Unassembled WGS sequence"/>
</dbReference>
<dbReference type="Pfam" id="PF10536">
    <property type="entry name" value="PMD"/>
    <property type="match status" value="1"/>
</dbReference>
<proteinExistence type="predicted"/>
<accession>A0A9P0YWJ1</accession>
<feature type="domain" description="Aminotransferase-like plant mobile" evidence="1">
    <location>
        <begin position="31"/>
        <end position="166"/>
    </location>
</feature>
<gene>
    <name evidence="2" type="ORF">CEURO_LOCUS6640</name>
</gene>
<protein>
    <recommendedName>
        <fullName evidence="1">Aminotransferase-like plant mobile domain-containing protein</fullName>
    </recommendedName>
</protein>
<keyword evidence="3" id="KW-1185">Reference proteome</keyword>
<dbReference type="PANTHER" id="PTHR46033">
    <property type="entry name" value="PROTEIN MAIN-LIKE 2"/>
    <property type="match status" value="1"/>
</dbReference>
<dbReference type="InterPro" id="IPR019557">
    <property type="entry name" value="AminoTfrase-like_pln_mobile"/>
</dbReference>
<dbReference type="OrthoDB" id="10070917at2759"/>